<reference evidence="1 2" key="1">
    <citation type="journal article" date="2018" name="Sci. Rep.">
        <title>Genomic signatures of local adaptation to the degree of environmental predictability in rotifers.</title>
        <authorList>
            <person name="Franch-Gras L."/>
            <person name="Hahn C."/>
            <person name="Garcia-Roger E.M."/>
            <person name="Carmona M.J."/>
            <person name="Serra M."/>
            <person name="Gomez A."/>
        </authorList>
    </citation>
    <scope>NUCLEOTIDE SEQUENCE [LARGE SCALE GENOMIC DNA]</scope>
    <source>
        <strain evidence="1">HYR1</strain>
    </source>
</reference>
<name>A0A3M7PSK0_BRAPC</name>
<organism evidence="1 2">
    <name type="scientific">Brachionus plicatilis</name>
    <name type="common">Marine rotifer</name>
    <name type="synonym">Brachionus muelleri</name>
    <dbReference type="NCBI Taxonomy" id="10195"/>
    <lineage>
        <taxon>Eukaryota</taxon>
        <taxon>Metazoa</taxon>
        <taxon>Spiralia</taxon>
        <taxon>Gnathifera</taxon>
        <taxon>Rotifera</taxon>
        <taxon>Eurotatoria</taxon>
        <taxon>Monogononta</taxon>
        <taxon>Pseudotrocha</taxon>
        <taxon>Ploima</taxon>
        <taxon>Brachionidae</taxon>
        <taxon>Brachionus</taxon>
    </lineage>
</organism>
<dbReference type="EMBL" id="REGN01009179">
    <property type="protein sequence ID" value="RNA01765.1"/>
    <property type="molecule type" value="Genomic_DNA"/>
</dbReference>
<evidence type="ECO:0000313" key="1">
    <source>
        <dbReference type="EMBL" id="RNA01765.1"/>
    </source>
</evidence>
<gene>
    <name evidence="1" type="ORF">BpHYR1_040764</name>
</gene>
<proteinExistence type="predicted"/>
<accession>A0A3M7PSK0</accession>
<protein>
    <submittedName>
        <fullName evidence="1">Uncharacterized protein</fullName>
    </submittedName>
</protein>
<sequence length="134" mass="15732">MIIIRTKNSYLNLKVLERFENYFYARFVELSYLKIIWMQASADLEFISIGINFLPYCNYLVLNFTKIRGCKNGRQKECHKSLGYISDNKALTKSLKPIYRRAILKNFSLAVKHSDCNRQQAIALKAETRELEPI</sequence>
<keyword evidence="2" id="KW-1185">Reference proteome</keyword>
<dbReference type="Proteomes" id="UP000276133">
    <property type="component" value="Unassembled WGS sequence"/>
</dbReference>
<dbReference type="AlphaFoldDB" id="A0A3M7PSK0"/>
<comment type="caution">
    <text evidence="1">The sequence shown here is derived from an EMBL/GenBank/DDBJ whole genome shotgun (WGS) entry which is preliminary data.</text>
</comment>
<evidence type="ECO:0000313" key="2">
    <source>
        <dbReference type="Proteomes" id="UP000276133"/>
    </source>
</evidence>